<organism evidence="1 2">
    <name type="scientific">Pelagicoccus enzymogenes</name>
    <dbReference type="NCBI Taxonomy" id="2773457"/>
    <lineage>
        <taxon>Bacteria</taxon>
        <taxon>Pseudomonadati</taxon>
        <taxon>Verrucomicrobiota</taxon>
        <taxon>Opitutia</taxon>
        <taxon>Puniceicoccales</taxon>
        <taxon>Pelagicoccaceae</taxon>
        <taxon>Pelagicoccus</taxon>
    </lineage>
</organism>
<dbReference type="Proteomes" id="UP000622317">
    <property type="component" value="Unassembled WGS sequence"/>
</dbReference>
<gene>
    <name evidence="1" type="ORF">IEN85_18070</name>
</gene>
<accession>A0A927FDH6</accession>
<dbReference type="AlphaFoldDB" id="A0A927FDH6"/>
<proteinExistence type="predicted"/>
<comment type="caution">
    <text evidence="1">The sequence shown here is derived from an EMBL/GenBank/DDBJ whole genome shotgun (WGS) entry which is preliminary data.</text>
</comment>
<name>A0A927FDH6_9BACT</name>
<sequence length="129" mass="14751">MNPAKTEAILREHVRLCSDLHQLFIEEGQLMRSTGEPPSEEFLEKKKKFVGVLDKGLELLRMINESDEPVSPILSPLVKECRDKIMKLMIVDRENERLLLKCSLPPRMKEAYSKVAPGQVARAYGKFAK</sequence>
<dbReference type="RefSeq" id="WP_191618516.1">
    <property type="nucleotide sequence ID" value="NZ_JACYFG010000041.1"/>
</dbReference>
<keyword evidence="2" id="KW-1185">Reference proteome</keyword>
<evidence type="ECO:0000313" key="1">
    <source>
        <dbReference type="EMBL" id="MBD5781413.1"/>
    </source>
</evidence>
<protein>
    <submittedName>
        <fullName evidence="1">Uncharacterized protein</fullName>
    </submittedName>
</protein>
<reference evidence="1" key="1">
    <citation type="submission" date="2020-09" db="EMBL/GenBank/DDBJ databases">
        <title>Pelagicoccus enzymogenes sp. nov. with an EPS production, isolated from marine sediment.</title>
        <authorList>
            <person name="Feng X."/>
        </authorList>
    </citation>
    <scope>NUCLEOTIDE SEQUENCE</scope>
    <source>
        <strain evidence="1">NFK12</strain>
    </source>
</reference>
<dbReference type="EMBL" id="JACYFG010000041">
    <property type="protein sequence ID" value="MBD5781413.1"/>
    <property type="molecule type" value="Genomic_DNA"/>
</dbReference>
<evidence type="ECO:0000313" key="2">
    <source>
        <dbReference type="Proteomes" id="UP000622317"/>
    </source>
</evidence>